<protein>
    <recommendedName>
        <fullName evidence="4">PH domain-containing protein</fullName>
    </recommendedName>
</protein>
<name>A0ABW4L4J0_9MICO</name>
<feature type="transmembrane region" description="Helical" evidence="1">
    <location>
        <begin position="109"/>
        <end position="127"/>
    </location>
</feature>
<gene>
    <name evidence="2" type="ORF">ACFSE6_09565</name>
</gene>
<keyword evidence="1" id="KW-0472">Membrane</keyword>
<reference evidence="3" key="1">
    <citation type="journal article" date="2019" name="Int. J. Syst. Evol. Microbiol.">
        <title>The Global Catalogue of Microorganisms (GCM) 10K type strain sequencing project: providing services to taxonomists for standard genome sequencing and annotation.</title>
        <authorList>
            <consortium name="The Broad Institute Genomics Platform"/>
            <consortium name="The Broad Institute Genome Sequencing Center for Infectious Disease"/>
            <person name="Wu L."/>
            <person name="Ma J."/>
        </authorList>
    </citation>
    <scope>NUCLEOTIDE SEQUENCE [LARGE SCALE GENOMIC DNA]</scope>
    <source>
        <strain evidence="3">JCM 17130</strain>
    </source>
</reference>
<evidence type="ECO:0000313" key="3">
    <source>
        <dbReference type="Proteomes" id="UP001597277"/>
    </source>
</evidence>
<keyword evidence="3" id="KW-1185">Reference proteome</keyword>
<keyword evidence="1" id="KW-0812">Transmembrane</keyword>
<evidence type="ECO:0008006" key="4">
    <source>
        <dbReference type="Google" id="ProtNLM"/>
    </source>
</evidence>
<dbReference type="EMBL" id="JBHUEE010000004">
    <property type="protein sequence ID" value="MFD1718082.1"/>
    <property type="molecule type" value="Genomic_DNA"/>
</dbReference>
<evidence type="ECO:0000313" key="2">
    <source>
        <dbReference type="EMBL" id="MFD1718082.1"/>
    </source>
</evidence>
<accession>A0ABW4L4J0</accession>
<comment type="caution">
    <text evidence="2">The sequence shown here is derived from an EMBL/GenBank/DDBJ whole genome shotgun (WGS) entry which is preliminary data.</text>
</comment>
<dbReference type="Proteomes" id="UP001597277">
    <property type="component" value="Unassembled WGS sequence"/>
</dbReference>
<sequence>MTPLPPIDAEVAHLPRFMRPYGAGWRTRANRSVPVMASVVGVGFVVLAVVLVTTDPDVPVLGAVLVAGFGALVAMLGWPRRPGDAPAHWTVHGDEPALAVPRRGVPVRVAVAMVVLGATLLVAWVGIRLDEAERDQPVWWLLVAVVMTVGGALLWHPRARRLEPLLVTDEAVGWMHRGQRRWTRWDEVAAVERLWTRVGRWWVPPPHVHNHIVLRDRAGDWVATLPIRWLAGDPEQVLALLRARQRTGGGAGQD</sequence>
<keyword evidence="1" id="KW-1133">Transmembrane helix</keyword>
<proteinExistence type="predicted"/>
<evidence type="ECO:0000256" key="1">
    <source>
        <dbReference type="SAM" id="Phobius"/>
    </source>
</evidence>
<feature type="transmembrane region" description="Helical" evidence="1">
    <location>
        <begin position="58"/>
        <end position="78"/>
    </location>
</feature>
<feature type="transmembrane region" description="Helical" evidence="1">
    <location>
        <begin position="33"/>
        <end position="52"/>
    </location>
</feature>
<organism evidence="2 3">
    <name type="scientific">Georgenia deserti</name>
    <dbReference type="NCBI Taxonomy" id="2093781"/>
    <lineage>
        <taxon>Bacteria</taxon>
        <taxon>Bacillati</taxon>
        <taxon>Actinomycetota</taxon>
        <taxon>Actinomycetes</taxon>
        <taxon>Micrococcales</taxon>
        <taxon>Bogoriellaceae</taxon>
        <taxon>Georgenia</taxon>
    </lineage>
</organism>
<feature type="transmembrane region" description="Helical" evidence="1">
    <location>
        <begin position="139"/>
        <end position="156"/>
    </location>
</feature>
<dbReference type="RefSeq" id="WP_388005650.1">
    <property type="nucleotide sequence ID" value="NZ_JBHUEE010000004.1"/>
</dbReference>